<keyword evidence="2" id="KW-1185">Reference proteome</keyword>
<organism evidence="1 2">
    <name type="scientific">Populus trichocarpa</name>
    <name type="common">Western balsam poplar</name>
    <name type="synonym">Populus balsamifera subsp. trichocarpa</name>
    <dbReference type="NCBI Taxonomy" id="3694"/>
    <lineage>
        <taxon>Eukaryota</taxon>
        <taxon>Viridiplantae</taxon>
        <taxon>Streptophyta</taxon>
        <taxon>Embryophyta</taxon>
        <taxon>Tracheophyta</taxon>
        <taxon>Spermatophyta</taxon>
        <taxon>Magnoliopsida</taxon>
        <taxon>eudicotyledons</taxon>
        <taxon>Gunneridae</taxon>
        <taxon>Pentapetalae</taxon>
        <taxon>rosids</taxon>
        <taxon>fabids</taxon>
        <taxon>Malpighiales</taxon>
        <taxon>Salicaceae</taxon>
        <taxon>Saliceae</taxon>
        <taxon>Populus</taxon>
    </lineage>
</organism>
<dbReference type="AlphaFoldDB" id="A0A2K1X6J9"/>
<dbReference type="Proteomes" id="UP000006729">
    <property type="component" value="Chromosome 17"/>
</dbReference>
<gene>
    <name evidence="1" type="ORF">POPTR_017G114300</name>
</gene>
<proteinExistence type="predicted"/>
<dbReference type="EMBL" id="CM009306">
    <property type="protein sequence ID" value="PNS96404.1"/>
    <property type="molecule type" value="Genomic_DNA"/>
</dbReference>
<sequence length="84" mass="9662">MVDPVCKGIIQLVLQSRQEPGPGSFCTCNTKMDKSLVSTTHRQPERFPNRWSFHILNKVNLQLGHLTRHIVEIHVEEDLILFAL</sequence>
<reference evidence="1 2" key="1">
    <citation type="journal article" date="2006" name="Science">
        <title>The genome of black cottonwood, Populus trichocarpa (Torr. &amp; Gray).</title>
        <authorList>
            <person name="Tuskan G.A."/>
            <person name="Difazio S."/>
            <person name="Jansson S."/>
            <person name="Bohlmann J."/>
            <person name="Grigoriev I."/>
            <person name="Hellsten U."/>
            <person name="Putnam N."/>
            <person name="Ralph S."/>
            <person name="Rombauts S."/>
            <person name="Salamov A."/>
            <person name="Schein J."/>
            <person name="Sterck L."/>
            <person name="Aerts A."/>
            <person name="Bhalerao R.R."/>
            <person name="Bhalerao R.P."/>
            <person name="Blaudez D."/>
            <person name="Boerjan W."/>
            <person name="Brun A."/>
            <person name="Brunner A."/>
            <person name="Busov V."/>
            <person name="Campbell M."/>
            <person name="Carlson J."/>
            <person name="Chalot M."/>
            <person name="Chapman J."/>
            <person name="Chen G.L."/>
            <person name="Cooper D."/>
            <person name="Coutinho P.M."/>
            <person name="Couturier J."/>
            <person name="Covert S."/>
            <person name="Cronk Q."/>
            <person name="Cunningham R."/>
            <person name="Davis J."/>
            <person name="Degroeve S."/>
            <person name="Dejardin A."/>
            <person name="Depamphilis C."/>
            <person name="Detter J."/>
            <person name="Dirks B."/>
            <person name="Dubchak I."/>
            <person name="Duplessis S."/>
            <person name="Ehlting J."/>
            <person name="Ellis B."/>
            <person name="Gendler K."/>
            <person name="Goodstein D."/>
            <person name="Gribskov M."/>
            <person name="Grimwood J."/>
            <person name="Groover A."/>
            <person name="Gunter L."/>
            <person name="Hamberger B."/>
            <person name="Heinze B."/>
            <person name="Helariutta Y."/>
            <person name="Henrissat B."/>
            <person name="Holligan D."/>
            <person name="Holt R."/>
            <person name="Huang W."/>
            <person name="Islam-Faridi N."/>
            <person name="Jones S."/>
            <person name="Jones-Rhoades M."/>
            <person name="Jorgensen R."/>
            <person name="Joshi C."/>
            <person name="Kangasjarvi J."/>
            <person name="Karlsson J."/>
            <person name="Kelleher C."/>
            <person name="Kirkpatrick R."/>
            <person name="Kirst M."/>
            <person name="Kohler A."/>
            <person name="Kalluri U."/>
            <person name="Larimer F."/>
            <person name="Leebens-Mack J."/>
            <person name="Leple J.C."/>
            <person name="Locascio P."/>
            <person name="Lou Y."/>
            <person name="Lucas S."/>
            <person name="Martin F."/>
            <person name="Montanini B."/>
            <person name="Napoli C."/>
            <person name="Nelson D.R."/>
            <person name="Nelson C."/>
            <person name="Nieminen K."/>
            <person name="Nilsson O."/>
            <person name="Pereda V."/>
            <person name="Peter G."/>
            <person name="Philippe R."/>
            <person name="Pilate G."/>
            <person name="Poliakov A."/>
            <person name="Razumovskaya J."/>
            <person name="Richardson P."/>
            <person name="Rinaldi C."/>
            <person name="Ritland K."/>
            <person name="Rouze P."/>
            <person name="Ryaboy D."/>
            <person name="Schmutz J."/>
            <person name="Schrader J."/>
            <person name="Segerman B."/>
            <person name="Shin H."/>
            <person name="Siddiqui A."/>
            <person name="Sterky F."/>
            <person name="Terry A."/>
            <person name="Tsai C.J."/>
            <person name="Uberbacher E."/>
            <person name="Unneberg P."/>
            <person name="Vahala J."/>
            <person name="Wall K."/>
            <person name="Wessler S."/>
            <person name="Yang G."/>
            <person name="Yin T."/>
            <person name="Douglas C."/>
            <person name="Marra M."/>
            <person name="Sandberg G."/>
            <person name="Van de Peer Y."/>
            <person name="Rokhsar D."/>
        </authorList>
    </citation>
    <scope>NUCLEOTIDE SEQUENCE [LARGE SCALE GENOMIC DNA]</scope>
    <source>
        <strain evidence="2">cv. Nisqually</strain>
    </source>
</reference>
<accession>A0A2K1X6J9</accession>
<name>A0A2K1X6J9_POPTR</name>
<evidence type="ECO:0000313" key="1">
    <source>
        <dbReference type="EMBL" id="PNS96404.1"/>
    </source>
</evidence>
<protein>
    <submittedName>
        <fullName evidence="1">Uncharacterized protein</fullName>
    </submittedName>
</protein>
<dbReference type="InParanoid" id="A0A2K1X6J9"/>
<evidence type="ECO:0000313" key="2">
    <source>
        <dbReference type="Proteomes" id="UP000006729"/>
    </source>
</evidence>